<dbReference type="Gene3D" id="3.20.20.300">
    <property type="entry name" value="Glycoside hydrolase, family 3, N-terminal domain"/>
    <property type="match status" value="1"/>
</dbReference>
<accession>A0A4P6K4T3</accession>
<evidence type="ECO:0000256" key="4">
    <source>
        <dbReference type="ARBA" id="ARBA00022801"/>
    </source>
</evidence>
<feature type="signal peptide" evidence="6">
    <location>
        <begin position="1"/>
        <end position="36"/>
    </location>
</feature>
<dbReference type="Proteomes" id="UP000290365">
    <property type="component" value="Chromosome"/>
</dbReference>
<evidence type="ECO:0000256" key="5">
    <source>
        <dbReference type="ARBA" id="ARBA00023295"/>
    </source>
</evidence>
<dbReference type="KEGG" id="kbs:EPA93_47595"/>
<dbReference type="GO" id="GO:0009254">
    <property type="term" value="P:peptidoglycan turnover"/>
    <property type="evidence" value="ECO:0007669"/>
    <property type="project" value="TreeGrafter"/>
</dbReference>
<dbReference type="PANTHER" id="PTHR30480:SF13">
    <property type="entry name" value="BETA-HEXOSAMINIDASE"/>
    <property type="match status" value="1"/>
</dbReference>
<dbReference type="GO" id="GO:0005975">
    <property type="term" value="P:carbohydrate metabolic process"/>
    <property type="evidence" value="ECO:0007669"/>
    <property type="project" value="InterPro"/>
</dbReference>
<comment type="similarity">
    <text evidence="2">Belongs to the glycosyl hydrolase 3 family.</text>
</comment>
<evidence type="ECO:0000259" key="7">
    <source>
        <dbReference type="Pfam" id="PF00933"/>
    </source>
</evidence>
<dbReference type="InterPro" id="IPR017853">
    <property type="entry name" value="GH"/>
</dbReference>
<evidence type="ECO:0000256" key="2">
    <source>
        <dbReference type="ARBA" id="ARBA00005336"/>
    </source>
</evidence>
<dbReference type="SUPFAM" id="SSF51445">
    <property type="entry name" value="(Trans)glycosidases"/>
    <property type="match status" value="1"/>
</dbReference>
<comment type="catalytic activity">
    <reaction evidence="1">
        <text>Hydrolysis of terminal non-reducing N-acetyl-D-hexosamine residues in N-acetyl-beta-D-hexosaminides.</text>
        <dbReference type="EC" id="3.2.1.52"/>
    </reaction>
</comment>
<keyword evidence="5" id="KW-0326">Glycosidase</keyword>
<keyword evidence="4 8" id="KW-0378">Hydrolase</keyword>
<gene>
    <name evidence="8" type="ORF">EPA93_47595</name>
</gene>
<dbReference type="EC" id="3.2.1.52" evidence="3"/>
<dbReference type="InterPro" id="IPR050226">
    <property type="entry name" value="NagZ_Beta-hexosaminidase"/>
</dbReference>
<evidence type="ECO:0000313" key="8">
    <source>
        <dbReference type="EMBL" id="QBD83224.1"/>
    </source>
</evidence>
<reference evidence="8 9" key="1">
    <citation type="submission" date="2019-01" db="EMBL/GenBank/DDBJ databases">
        <title>Ktedonosporobacter rubrisoli SCAWS-G2.</title>
        <authorList>
            <person name="Huang Y."/>
            <person name="Yan B."/>
        </authorList>
    </citation>
    <scope>NUCLEOTIDE SEQUENCE [LARGE SCALE GENOMIC DNA]</scope>
    <source>
        <strain evidence="8 9">SCAWS-G2</strain>
    </source>
</reference>
<dbReference type="AlphaFoldDB" id="A0A4P6K4T3"/>
<dbReference type="GO" id="GO:0004563">
    <property type="term" value="F:beta-N-acetylhexosaminidase activity"/>
    <property type="evidence" value="ECO:0007669"/>
    <property type="project" value="UniProtKB-EC"/>
</dbReference>
<protein>
    <recommendedName>
        <fullName evidence="3">beta-N-acetylhexosaminidase</fullName>
        <ecNumber evidence="3">3.2.1.52</ecNumber>
    </recommendedName>
</protein>
<evidence type="ECO:0000256" key="6">
    <source>
        <dbReference type="SAM" id="SignalP"/>
    </source>
</evidence>
<evidence type="ECO:0000256" key="3">
    <source>
        <dbReference type="ARBA" id="ARBA00012663"/>
    </source>
</evidence>
<sequence>MYILRRPRFRTMGTRMAILVCCLLCLCTTGATPALSAPPHQKLPSGITPIAHKVVTPNADVQNMKKDDPQQKRLRAAQQIIQSMTFEQKLGQLIIVEYLGTDYADSGLQTMIQRQSVGGFMYQAANHNFDPPYDDVNKVKALSEQAVKDAQIPLLIATDQEGGLVNRLYTFHGELPSAQEMAASGDPQVAFAQGKQSAGWMRELGINADLAPVVDVQTVDPPVLASRMFGRDPQTVAKYAGAFLKGLQENEVAGCLKHFPGLGAITSDPHNDLPVVERSKAELENIDLAPYKLIFQQRQPAMVMATDVLMPTIDPDLPAELSPKAINGVLRGELGYNGVVITDGLYMEGISQKWTLGQAAVLSIQAGGDLIEGPFTVQQVAEAITALKQAVQQGKISTERIDQSVQRILLMKMQYHILSESEVS</sequence>
<keyword evidence="9" id="KW-1185">Reference proteome</keyword>
<organism evidence="8 9">
    <name type="scientific">Ktedonosporobacter rubrisoli</name>
    <dbReference type="NCBI Taxonomy" id="2509675"/>
    <lineage>
        <taxon>Bacteria</taxon>
        <taxon>Bacillati</taxon>
        <taxon>Chloroflexota</taxon>
        <taxon>Ktedonobacteria</taxon>
        <taxon>Ktedonobacterales</taxon>
        <taxon>Ktedonosporobacteraceae</taxon>
        <taxon>Ktedonosporobacter</taxon>
    </lineage>
</organism>
<feature type="domain" description="Glycoside hydrolase family 3 N-terminal" evidence="7">
    <location>
        <begin position="85"/>
        <end position="409"/>
    </location>
</feature>
<proteinExistence type="inferred from homology"/>
<feature type="chain" id="PRO_5020226581" description="beta-N-acetylhexosaminidase" evidence="6">
    <location>
        <begin position="37"/>
        <end position="424"/>
    </location>
</feature>
<dbReference type="OrthoDB" id="155337at2"/>
<dbReference type="EMBL" id="CP035758">
    <property type="protein sequence ID" value="QBD83224.1"/>
    <property type="molecule type" value="Genomic_DNA"/>
</dbReference>
<keyword evidence="6" id="KW-0732">Signal</keyword>
<dbReference type="Pfam" id="PF00933">
    <property type="entry name" value="Glyco_hydro_3"/>
    <property type="match status" value="1"/>
</dbReference>
<dbReference type="InterPro" id="IPR036962">
    <property type="entry name" value="Glyco_hydro_3_N_sf"/>
</dbReference>
<dbReference type="InterPro" id="IPR001764">
    <property type="entry name" value="Glyco_hydro_3_N"/>
</dbReference>
<evidence type="ECO:0000256" key="1">
    <source>
        <dbReference type="ARBA" id="ARBA00001231"/>
    </source>
</evidence>
<name>A0A4P6K4T3_KTERU</name>
<dbReference type="PANTHER" id="PTHR30480">
    <property type="entry name" value="BETA-HEXOSAMINIDASE-RELATED"/>
    <property type="match status" value="1"/>
</dbReference>
<evidence type="ECO:0000313" key="9">
    <source>
        <dbReference type="Proteomes" id="UP000290365"/>
    </source>
</evidence>